<evidence type="ECO:0000313" key="5">
    <source>
        <dbReference type="Proteomes" id="UP000070328"/>
    </source>
</evidence>
<keyword evidence="1" id="KW-0479">Metal-binding</keyword>
<keyword evidence="5" id="KW-1185">Reference proteome</keyword>
<gene>
    <name evidence="4" type="ORF">CSIM01_03974</name>
</gene>
<dbReference type="EMBL" id="JFBX01000106">
    <property type="protein sequence ID" value="KXH49837.1"/>
    <property type="molecule type" value="Genomic_DNA"/>
</dbReference>
<feature type="region of interest" description="Disordered" evidence="2">
    <location>
        <begin position="53"/>
        <end position="146"/>
    </location>
</feature>
<feature type="domain" description="C2H2-type" evidence="3">
    <location>
        <begin position="154"/>
        <end position="183"/>
    </location>
</feature>
<organism evidence="4 5">
    <name type="scientific">Colletotrichum simmondsii</name>
    <dbReference type="NCBI Taxonomy" id="703756"/>
    <lineage>
        <taxon>Eukaryota</taxon>
        <taxon>Fungi</taxon>
        <taxon>Dikarya</taxon>
        <taxon>Ascomycota</taxon>
        <taxon>Pezizomycotina</taxon>
        <taxon>Sordariomycetes</taxon>
        <taxon>Hypocreomycetidae</taxon>
        <taxon>Glomerellales</taxon>
        <taxon>Glomerellaceae</taxon>
        <taxon>Colletotrichum</taxon>
        <taxon>Colletotrichum acutatum species complex</taxon>
    </lineage>
</organism>
<dbReference type="AlphaFoldDB" id="A0A135TP24"/>
<dbReference type="GO" id="GO:0008270">
    <property type="term" value="F:zinc ion binding"/>
    <property type="evidence" value="ECO:0007669"/>
    <property type="project" value="UniProtKB-KW"/>
</dbReference>
<evidence type="ECO:0000313" key="4">
    <source>
        <dbReference type="EMBL" id="KXH49837.1"/>
    </source>
</evidence>
<feature type="compositionally biased region" description="Basic and acidic residues" evidence="2">
    <location>
        <begin position="124"/>
        <end position="146"/>
    </location>
</feature>
<proteinExistence type="predicted"/>
<dbReference type="OrthoDB" id="4836435at2759"/>
<evidence type="ECO:0000256" key="1">
    <source>
        <dbReference type="PROSITE-ProRule" id="PRU00042"/>
    </source>
</evidence>
<evidence type="ECO:0000259" key="3">
    <source>
        <dbReference type="PROSITE" id="PS50157"/>
    </source>
</evidence>
<evidence type="ECO:0000256" key="2">
    <source>
        <dbReference type="SAM" id="MobiDB-lite"/>
    </source>
</evidence>
<sequence length="202" mass="22354">MAPPFLSRPEIQRLVSDFLVDFYNREDVENWEDVQRATIDAMGDIIVQLARGHAQAQAEGTHPSPDPMDLDDGGAVQPEESDSDETSDPDDFVRDDIPPQPPKKNSSSSDSGFEGSGKKNPRSGKGEIKTKTTPRKDTKVKSDRVASLEERKTNKCVLGCGLGYTTTDRLKRHYKSHHLGWETAVVAAGQTIFANQRTNSKR</sequence>
<feature type="compositionally biased region" description="Acidic residues" evidence="2">
    <location>
        <begin position="79"/>
        <end position="90"/>
    </location>
</feature>
<name>A0A135TP24_9PEZI</name>
<reference evidence="4 5" key="1">
    <citation type="submission" date="2014-02" db="EMBL/GenBank/DDBJ databases">
        <title>The genome sequence of Colletotrichum simmondsii CBS122122.</title>
        <authorList>
            <person name="Baroncelli R."/>
            <person name="Thon M.R."/>
        </authorList>
    </citation>
    <scope>NUCLEOTIDE SEQUENCE [LARGE SCALE GENOMIC DNA]</scope>
    <source>
        <strain evidence="4 5">CBS122122</strain>
    </source>
</reference>
<dbReference type="InterPro" id="IPR013087">
    <property type="entry name" value="Znf_C2H2_type"/>
</dbReference>
<feature type="compositionally biased region" description="Low complexity" evidence="2">
    <location>
        <begin position="103"/>
        <end position="113"/>
    </location>
</feature>
<comment type="caution">
    <text evidence="4">The sequence shown here is derived from an EMBL/GenBank/DDBJ whole genome shotgun (WGS) entry which is preliminary data.</text>
</comment>
<protein>
    <recommendedName>
        <fullName evidence="3">C2H2-type domain-containing protein</fullName>
    </recommendedName>
</protein>
<dbReference type="PROSITE" id="PS50157">
    <property type="entry name" value="ZINC_FINGER_C2H2_2"/>
    <property type="match status" value="1"/>
</dbReference>
<keyword evidence="1" id="KW-0862">Zinc</keyword>
<dbReference type="Proteomes" id="UP000070328">
    <property type="component" value="Unassembled WGS sequence"/>
</dbReference>
<keyword evidence="1" id="KW-0863">Zinc-finger</keyword>
<accession>A0A135TP24</accession>
<dbReference type="PROSITE" id="PS00028">
    <property type="entry name" value="ZINC_FINGER_C2H2_1"/>
    <property type="match status" value="1"/>
</dbReference>